<evidence type="ECO:0000256" key="5">
    <source>
        <dbReference type="ARBA" id="ARBA00022737"/>
    </source>
</evidence>
<dbReference type="GO" id="GO:0015215">
    <property type="term" value="F:nucleotide transmembrane transporter activity"/>
    <property type="evidence" value="ECO:0007669"/>
    <property type="project" value="UniProtKB-ARBA"/>
</dbReference>
<evidence type="ECO:0000256" key="4">
    <source>
        <dbReference type="ARBA" id="ARBA00022692"/>
    </source>
</evidence>
<dbReference type="InterPro" id="IPR044712">
    <property type="entry name" value="SLC25A32-like"/>
</dbReference>
<dbReference type="Pfam" id="PF00153">
    <property type="entry name" value="Mito_carr"/>
    <property type="match status" value="3"/>
</dbReference>
<keyword evidence="5" id="KW-0677">Repeat</keyword>
<evidence type="ECO:0000256" key="1">
    <source>
        <dbReference type="ARBA" id="ARBA00004141"/>
    </source>
</evidence>
<keyword evidence="4 8" id="KW-0812">Transmembrane</keyword>
<keyword evidence="3 9" id="KW-0813">Transport</keyword>
<gene>
    <name evidence="10" type="ORF">PENTCL1PPCAC_27821</name>
</gene>
<dbReference type="EMBL" id="BTSX01000006">
    <property type="protein sequence ID" value="GMT05647.1"/>
    <property type="molecule type" value="Genomic_DNA"/>
</dbReference>
<dbReference type="AlphaFoldDB" id="A0AAV5UFJ1"/>
<proteinExistence type="inferred from homology"/>
<keyword evidence="11" id="KW-1185">Reference proteome</keyword>
<reference evidence="10" key="1">
    <citation type="submission" date="2023-10" db="EMBL/GenBank/DDBJ databases">
        <title>Genome assembly of Pristionchus species.</title>
        <authorList>
            <person name="Yoshida K."/>
            <person name="Sommer R.J."/>
        </authorList>
    </citation>
    <scope>NUCLEOTIDE SEQUENCE</scope>
    <source>
        <strain evidence="10">RS0144</strain>
    </source>
</reference>
<evidence type="ECO:0000256" key="6">
    <source>
        <dbReference type="ARBA" id="ARBA00022989"/>
    </source>
</evidence>
<feature type="non-terminal residue" evidence="10">
    <location>
        <position position="1"/>
    </location>
</feature>
<comment type="subcellular location">
    <subcellularLocation>
        <location evidence="1">Membrane</location>
        <topology evidence="1">Multi-pass membrane protein</topology>
    </subcellularLocation>
</comment>
<dbReference type="InterPro" id="IPR023395">
    <property type="entry name" value="MCP_dom_sf"/>
</dbReference>
<feature type="repeat" description="Solcar" evidence="8">
    <location>
        <begin position="110"/>
        <end position="197"/>
    </location>
</feature>
<comment type="caution">
    <text evidence="10">The sequence shown here is derived from an EMBL/GenBank/DDBJ whole genome shotgun (WGS) entry which is preliminary data.</text>
</comment>
<sequence>LCRFGMGRLKDYENLLGGLSGGVLSTLICHPMDLLKIRYSANEGSSFRPQYSSYLDAARQITKAEGVRGLYQGLSPNIIGCALSWGAFLHVNDWIRERVRSSAPSTISSSSHLTNFACAYASGVSVMCFTNPIWLVKTRLCLQYESGVKKYDGMVDCMQKIVREEGARGLYKGFVAGLLGASHGAAQMMIYTHLKERRALQLGFERSAQLPLTDYFFFSTLSKVLAVTMTYPYQVVRTRMQDHNAVYSGVWNTLKRTVQGEGVAGLYKGLLMANIRTLPATVIVFMTYEKVKYAVRALDKQ</sequence>
<evidence type="ECO:0000256" key="8">
    <source>
        <dbReference type="PROSITE-ProRule" id="PRU00282"/>
    </source>
</evidence>
<dbReference type="Gene3D" id="1.50.40.10">
    <property type="entry name" value="Mitochondrial carrier domain"/>
    <property type="match status" value="1"/>
</dbReference>
<comment type="similarity">
    <text evidence="2 9">Belongs to the mitochondrial carrier (TC 2.A.29) family.</text>
</comment>
<dbReference type="PRINTS" id="PR00926">
    <property type="entry name" value="MITOCARRIER"/>
</dbReference>
<evidence type="ECO:0000256" key="9">
    <source>
        <dbReference type="RuleBase" id="RU000488"/>
    </source>
</evidence>
<dbReference type="GO" id="GO:0016020">
    <property type="term" value="C:membrane"/>
    <property type="evidence" value="ECO:0007669"/>
    <property type="project" value="UniProtKB-SubCell"/>
</dbReference>
<name>A0AAV5UFJ1_9BILA</name>
<keyword evidence="6" id="KW-1133">Transmembrane helix</keyword>
<dbReference type="PANTHER" id="PTHR45683">
    <property type="entry name" value="MITOCHONDRIAL NICOTINAMIDE ADENINE DINUCLEOTIDE TRANSPORTER 1-RELATED-RELATED"/>
    <property type="match status" value="1"/>
</dbReference>
<evidence type="ECO:0000256" key="3">
    <source>
        <dbReference type="ARBA" id="ARBA00022448"/>
    </source>
</evidence>
<dbReference type="Proteomes" id="UP001432027">
    <property type="component" value="Unassembled WGS sequence"/>
</dbReference>
<protein>
    <recommendedName>
        <fullName evidence="12">Mitochondrial carrier protein</fullName>
    </recommendedName>
</protein>
<dbReference type="PROSITE" id="PS50920">
    <property type="entry name" value="SOLCAR"/>
    <property type="match status" value="3"/>
</dbReference>
<evidence type="ECO:0000256" key="7">
    <source>
        <dbReference type="ARBA" id="ARBA00023136"/>
    </source>
</evidence>
<keyword evidence="7 8" id="KW-0472">Membrane</keyword>
<dbReference type="InterPro" id="IPR018108">
    <property type="entry name" value="MCP_transmembrane"/>
</dbReference>
<evidence type="ECO:0008006" key="12">
    <source>
        <dbReference type="Google" id="ProtNLM"/>
    </source>
</evidence>
<evidence type="ECO:0000313" key="11">
    <source>
        <dbReference type="Proteomes" id="UP001432027"/>
    </source>
</evidence>
<organism evidence="10 11">
    <name type="scientific">Pristionchus entomophagus</name>
    <dbReference type="NCBI Taxonomy" id="358040"/>
    <lineage>
        <taxon>Eukaryota</taxon>
        <taxon>Metazoa</taxon>
        <taxon>Ecdysozoa</taxon>
        <taxon>Nematoda</taxon>
        <taxon>Chromadorea</taxon>
        <taxon>Rhabditida</taxon>
        <taxon>Rhabditina</taxon>
        <taxon>Diplogasteromorpha</taxon>
        <taxon>Diplogasteroidea</taxon>
        <taxon>Neodiplogasteridae</taxon>
        <taxon>Pristionchus</taxon>
    </lineage>
</organism>
<feature type="repeat" description="Solcar" evidence="8">
    <location>
        <begin position="210"/>
        <end position="294"/>
    </location>
</feature>
<evidence type="ECO:0000256" key="2">
    <source>
        <dbReference type="ARBA" id="ARBA00006375"/>
    </source>
</evidence>
<evidence type="ECO:0000313" key="10">
    <source>
        <dbReference type="EMBL" id="GMT05647.1"/>
    </source>
</evidence>
<dbReference type="InterPro" id="IPR002067">
    <property type="entry name" value="MCP"/>
</dbReference>
<feature type="repeat" description="Solcar" evidence="8">
    <location>
        <begin position="9"/>
        <end position="98"/>
    </location>
</feature>
<dbReference type="SUPFAM" id="SSF103506">
    <property type="entry name" value="Mitochondrial carrier"/>
    <property type="match status" value="1"/>
</dbReference>
<accession>A0AAV5UFJ1</accession>